<dbReference type="KEGG" id="bbae:FRD01_08605"/>
<feature type="compositionally biased region" description="Basic and acidic residues" evidence="1">
    <location>
        <begin position="150"/>
        <end position="166"/>
    </location>
</feature>
<evidence type="ECO:0000256" key="1">
    <source>
        <dbReference type="SAM" id="MobiDB-lite"/>
    </source>
</evidence>
<sequence length="648" mass="73539">MRSIRVSQSFAKVVAGMALVGVCFVSPDVSALDKNQIVQMTKLGLDDKAIKGAIDGAGSELKLTPEDVGELRLEGVSEDIINHLKATGRVSGEATTETAPDPAPGPGPAPSDSDVSLEPAPAPSEEESEEERLERERIAKEYEEEVMRKAEELNRQKEQESQREQRLQQMARRLPEAKELVESGSNMEAARIYLEFLSLEPAPESDEWYEARFGLARSLYNQGILSGATEPLLEVLLAGADKPYFVAAFAMLRKLTQEIGYRPPILEELTQLYIGDLNPDFQASFNYYMGKFFFDYSRSELAIEYLQKVPVEADEFPEALYIMGIARLDPAVNDIPGALYNFQNAIEAAEAQNNTESEILQLGYLALARTWYELGLYDVALFYYQKIPKNSSRNAQASFETTWTYFMKNDYKRALGSFHTLNSPYYSKWYYPDLYVLEATVYLNLCKFDQSQLALAQFQKEYMDQQPRLSEFLTNTTEPKAYWDTMMRVGQSGQELPPVFANAVLDTLEFYNIYRVVKNLRQEKAALESNVASLGEFGQSVLDRVDEQLNTKVEEGGILVQQKLSELDRELTDWDLKATQISFEIDSEAKRQLEAQLLNQNQPEVAADTGTTFLVVADDWQSWEFEGEYWIDEVPNYRSSLRTECIEQ</sequence>
<dbReference type="OrthoDB" id="5480049at2"/>
<dbReference type="RefSeq" id="WP_146958987.1">
    <property type="nucleotide sequence ID" value="NZ_CP042467.1"/>
</dbReference>
<accession>A0A5B8XN83</accession>
<protein>
    <recommendedName>
        <fullName evidence="4">Tetratricopeptide repeat protein</fullName>
    </recommendedName>
</protein>
<dbReference type="AlphaFoldDB" id="A0A5B8XN83"/>
<reference evidence="2 3" key="1">
    <citation type="submission" date="2019-08" db="EMBL/GenBank/DDBJ databases">
        <authorList>
            <person name="Liang Q."/>
        </authorList>
    </citation>
    <scope>NUCLEOTIDE SEQUENCE [LARGE SCALE GENOMIC DNA]</scope>
    <source>
        <strain evidence="2 3">V1718</strain>
    </source>
</reference>
<dbReference type="Gene3D" id="1.25.40.10">
    <property type="entry name" value="Tetratricopeptide repeat domain"/>
    <property type="match status" value="1"/>
</dbReference>
<name>A0A5B8XN83_9DELT</name>
<organism evidence="2 3">
    <name type="scientific">Microvenator marinus</name>
    <dbReference type="NCBI Taxonomy" id="2600177"/>
    <lineage>
        <taxon>Bacteria</taxon>
        <taxon>Deltaproteobacteria</taxon>
        <taxon>Bradymonadales</taxon>
        <taxon>Microvenatoraceae</taxon>
        <taxon>Microvenator</taxon>
    </lineage>
</organism>
<gene>
    <name evidence="2" type="ORF">FRD01_08605</name>
</gene>
<keyword evidence="3" id="KW-1185">Reference proteome</keyword>
<evidence type="ECO:0000313" key="3">
    <source>
        <dbReference type="Proteomes" id="UP000321595"/>
    </source>
</evidence>
<feature type="compositionally biased region" description="Low complexity" evidence="1">
    <location>
        <begin position="110"/>
        <end position="119"/>
    </location>
</feature>
<dbReference type="EMBL" id="CP042467">
    <property type="protein sequence ID" value="QED27302.1"/>
    <property type="molecule type" value="Genomic_DNA"/>
</dbReference>
<feature type="region of interest" description="Disordered" evidence="1">
    <location>
        <begin position="150"/>
        <end position="169"/>
    </location>
</feature>
<dbReference type="InterPro" id="IPR011990">
    <property type="entry name" value="TPR-like_helical_dom_sf"/>
</dbReference>
<dbReference type="Proteomes" id="UP000321595">
    <property type="component" value="Chromosome"/>
</dbReference>
<evidence type="ECO:0000313" key="2">
    <source>
        <dbReference type="EMBL" id="QED27302.1"/>
    </source>
</evidence>
<feature type="region of interest" description="Disordered" evidence="1">
    <location>
        <begin position="87"/>
        <end position="135"/>
    </location>
</feature>
<evidence type="ECO:0008006" key="4">
    <source>
        <dbReference type="Google" id="ProtNLM"/>
    </source>
</evidence>
<dbReference type="SUPFAM" id="SSF48452">
    <property type="entry name" value="TPR-like"/>
    <property type="match status" value="2"/>
</dbReference>
<proteinExistence type="predicted"/>